<evidence type="ECO:0000256" key="2">
    <source>
        <dbReference type="ARBA" id="ARBA00022857"/>
    </source>
</evidence>
<evidence type="ECO:0000256" key="3">
    <source>
        <dbReference type="ARBA" id="ARBA00023002"/>
    </source>
</evidence>
<accession>A0A502CZV7</accession>
<dbReference type="InterPro" id="IPR024072">
    <property type="entry name" value="DHFR-like_dom_sf"/>
</dbReference>
<comment type="caution">
    <text evidence="5">The sequence shown here is derived from an EMBL/GenBank/DDBJ whole genome shotgun (WGS) entry which is preliminary data.</text>
</comment>
<dbReference type="Gene3D" id="3.40.430.10">
    <property type="entry name" value="Dihydrofolate Reductase, subunit A"/>
    <property type="match status" value="1"/>
</dbReference>
<dbReference type="AlphaFoldDB" id="A0A502CZV7"/>
<feature type="domain" description="Bacterial bifunctional deaminase-reductase C-terminal" evidence="4">
    <location>
        <begin position="32"/>
        <end position="213"/>
    </location>
</feature>
<dbReference type="GO" id="GO:0009231">
    <property type="term" value="P:riboflavin biosynthetic process"/>
    <property type="evidence" value="ECO:0007669"/>
    <property type="project" value="InterPro"/>
</dbReference>
<dbReference type="InterPro" id="IPR050765">
    <property type="entry name" value="Riboflavin_Biosynth_HTPR"/>
</dbReference>
<evidence type="ECO:0000256" key="1">
    <source>
        <dbReference type="ARBA" id="ARBA00005104"/>
    </source>
</evidence>
<dbReference type="PANTHER" id="PTHR38011:SF7">
    <property type="entry name" value="2,5-DIAMINO-6-RIBOSYLAMINO-4(3H)-PYRIMIDINONE 5'-PHOSPHATE REDUCTASE"/>
    <property type="match status" value="1"/>
</dbReference>
<comment type="pathway">
    <text evidence="1">Cofactor biosynthesis; riboflavin biosynthesis.</text>
</comment>
<keyword evidence="2" id="KW-0521">NADP</keyword>
<gene>
    <name evidence="5" type="ORF">EAH86_07420</name>
</gene>
<name>A0A502CZV7_9MICO</name>
<dbReference type="OrthoDB" id="5243299at2"/>
<evidence type="ECO:0000313" key="5">
    <source>
        <dbReference type="EMBL" id="TPG18204.1"/>
    </source>
</evidence>
<dbReference type="SUPFAM" id="SSF53597">
    <property type="entry name" value="Dihydrofolate reductase-like"/>
    <property type="match status" value="1"/>
</dbReference>
<dbReference type="PANTHER" id="PTHR38011">
    <property type="entry name" value="DIHYDROFOLATE REDUCTASE FAMILY PROTEIN (AFU_ORTHOLOGUE AFUA_8G06820)"/>
    <property type="match status" value="1"/>
</dbReference>
<reference evidence="5 6" key="1">
    <citation type="journal article" date="2019" name="Environ. Microbiol.">
        <title>Species interactions and distinct microbial communities in high Arctic permafrost affected cryosols are associated with the CH4 and CO2 gas fluxes.</title>
        <authorList>
            <person name="Altshuler I."/>
            <person name="Hamel J."/>
            <person name="Turney S."/>
            <person name="Magnuson E."/>
            <person name="Levesque R."/>
            <person name="Greer C."/>
            <person name="Whyte L.G."/>
        </authorList>
    </citation>
    <scope>NUCLEOTIDE SEQUENCE [LARGE SCALE GENOMIC DNA]</scope>
    <source>
        <strain evidence="5 6">S9.3A</strain>
    </source>
</reference>
<proteinExistence type="predicted"/>
<evidence type="ECO:0000259" key="4">
    <source>
        <dbReference type="Pfam" id="PF01872"/>
    </source>
</evidence>
<evidence type="ECO:0000313" key="6">
    <source>
        <dbReference type="Proteomes" id="UP000317722"/>
    </source>
</evidence>
<keyword evidence="3" id="KW-0560">Oxidoreductase</keyword>
<dbReference type="InterPro" id="IPR002734">
    <property type="entry name" value="RibDG_C"/>
</dbReference>
<dbReference type="Pfam" id="PF01872">
    <property type="entry name" value="RibD_C"/>
    <property type="match status" value="1"/>
</dbReference>
<sequence>MRLLLDSSGTHAPGDLVDAAALADLYAPPARRWLRANFVATLDGAANGPDQRSGSINTKADQVVFDLLRRMTDVVVVGAGTVRAEGYPSLRAEDPAAPPLLVVSHSGQLPVSVAGGPPGSVMLVTRSGADRHALDASRELIGEEFVWTSGGDSVDFVQMRNMLEDKGFRQILCEGGPSLLGSLLSAGVVDELDLTWSPIIVGGEHPAIVNGPAVNLPASPSLLLEENGTILGRWFVNR</sequence>
<dbReference type="RefSeq" id="WP_140738353.1">
    <property type="nucleotide sequence ID" value="NZ_RCZM01000002.1"/>
</dbReference>
<dbReference type="GO" id="GO:0008703">
    <property type="term" value="F:5-amino-6-(5-phosphoribosylamino)uracil reductase activity"/>
    <property type="evidence" value="ECO:0007669"/>
    <property type="project" value="InterPro"/>
</dbReference>
<protein>
    <recommendedName>
        <fullName evidence="4">Bacterial bifunctional deaminase-reductase C-terminal domain-containing protein</fullName>
    </recommendedName>
</protein>
<dbReference type="Proteomes" id="UP000317722">
    <property type="component" value="Unassembled WGS sequence"/>
</dbReference>
<dbReference type="EMBL" id="RCZM01000002">
    <property type="protein sequence ID" value="TPG18204.1"/>
    <property type="molecule type" value="Genomic_DNA"/>
</dbReference>
<keyword evidence="6" id="KW-1185">Reference proteome</keyword>
<organism evidence="5 6">
    <name type="scientific">Pedococcus bigeumensis</name>
    <dbReference type="NCBI Taxonomy" id="433644"/>
    <lineage>
        <taxon>Bacteria</taxon>
        <taxon>Bacillati</taxon>
        <taxon>Actinomycetota</taxon>
        <taxon>Actinomycetes</taxon>
        <taxon>Micrococcales</taxon>
        <taxon>Intrasporangiaceae</taxon>
        <taxon>Pedococcus</taxon>
    </lineage>
</organism>